<evidence type="ECO:0000313" key="3">
    <source>
        <dbReference type="EMBL" id="GAA2327337.1"/>
    </source>
</evidence>
<feature type="compositionally biased region" description="Low complexity" evidence="1">
    <location>
        <begin position="64"/>
        <end position="123"/>
    </location>
</feature>
<keyword evidence="2" id="KW-1133">Transmembrane helix</keyword>
<feature type="transmembrane region" description="Helical" evidence="2">
    <location>
        <begin position="138"/>
        <end position="159"/>
    </location>
</feature>
<proteinExistence type="predicted"/>
<sequence>MTYPPTGEPNDSQFFGGGYPAPPPGPSPTGAFPAQPGQGQPAAPGYPPQYAPPQYPPPQPPPTQAWQQTPPTQAWQQAPAPQAPPTQGWQQAPAPQAPPTQGWQQAPPTQGWQQAPATQGWQPPATPSPGGPRGSMPWVPIGVIAGVLVLVVIGGVLVVSKLLGKSEPSTPEAGGQPAATAGVPTAPGLPTDHPLKSSSAAAAPAKYSAPGDLCSTDLSALGPYAAKKEKSTPNVRNTGGIARSDCDFDLRTSSGMKVTFGIKAQVYPSVKDAKEYFDTGYDMDKKRYFDSDLSDLGERSYGTNRDWDIGSKTSDYTIRVLDSNLYLSVSLVTFGTSFVPKDQLKPKTIEELKAILAKLPTA</sequence>
<organism evidence="3 4">
    <name type="scientific">Dactylosporangium salmoneum</name>
    <dbReference type="NCBI Taxonomy" id="53361"/>
    <lineage>
        <taxon>Bacteria</taxon>
        <taxon>Bacillati</taxon>
        <taxon>Actinomycetota</taxon>
        <taxon>Actinomycetes</taxon>
        <taxon>Micromonosporales</taxon>
        <taxon>Micromonosporaceae</taxon>
        <taxon>Dactylosporangium</taxon>
    </lineage>
</organism>
<protein>
    <recommendedName>
        <fullName evidence="5">DUF3558 domain-containing protein</fullName>
    </recommendedName>
</protein>
<dbReference type="Proteomes" id="UP001501444">
    <property type="component" value="Unassembled WGS sequence"/>
</dbReference>
<dbReference type="EMBL" id="BAAARV010000004">
    <property type="protein sequence ID" value="GAA2327337.1"/>
    <property type="molecule type" value="Genomic_DNA"/>
</dbReference>
<keyword evidence="4" id="KW-1185">Reference proteome</keyword>
<feature type="compositionally biased region" description="Low complexity" evidence="1">
    <location>
        <begin position="28"/>
        <end position="43"/>
    </location>
</feature>
<reference evidence="3 4" key="1">
    <citation type="journal article" date="2019" name="Int. J. Syst. Evol. Microbiol.">
        <title>The Global Catalogue of Microorganisms (GCM) 10K type strain sequencing project: providing services to taxonomists for standard genome sequencing and annotation.</title>
        <authorList>
            <consortium name="The Broad Institute Genomics Platform"/>
            <consortium name="The Broad Institute Genome Sequencing Center for Infectious Disease"/>
            <person name="Wu L."/>
            <person name="Ma J."/>
        </authorList>
    </citation>
    <scope>NUCLEOTIDE SEQUENCE [LARGE SCALE GENOMIC DNA]</scope>
    <source>
        <strain evidence="3 4">JCM 3272</strain>
    </source>
</reference>
<feature type="compositionally biased region" description="Pro residues" evidence="1">
    <location>
        <begin position="44"/>
        <end position="63"/>
    </location>
</feature>
<gene>
    <name evidence="3" type="ORF">GCM10010170_002900</name>
</gene>
<name>A0ABN3FCM2_9ACTN</name>
<evidence type="ECO:0008006" key="5">
    <source>
        <dbReference type="Google" id="ProtNLM"/>
    </source>
</evidence>
<accession>A0ABN3FCM2</accession>
<keyword evidence="2" id="KW-0472">Membrane</keyword>
<feature type="compositionally biased region" description="Low complexity" evidence="1">
    <location>
        <begin position="173"/>
        <end position="202"/>
    </location>
</feature>
<evidence type="ECO:0000256" key="1">
    <source>
        <dbReference type="SAM" id="MobiDB-lite"/>
    </source>
</evidence>
<keyword evidence="2" id="KW-0812">Transmembrane</keyword>
<comment type="caution">
    <text evidence="3">The sequence shown here is derived from an EMBL/GenBank/DDBJ whole genome shotgun (WGS) entry which is preliminary data.</text>
</comment>
<feature type="region of interest" description="Disordered" evidence="1">
    <location>
        <begin position="167"/>
        <end position="202"/>
    </location>
</feature>
<evidence type="ECO:0000256" key="2">
    <source>
        <dbReference type="SAM" id="Phobius"/>
    </source>
</evidence>
<feature type="region of interest" description="Disordered" evidence="1">
    <location>
        <begin position="1"/>
        <end position="133"/>
    </location>
</feature>
<evidence type="ECO:0000313" key="4">
    <source>
        <dbReference type="Proteomes" id="UP001501444"/>
    </source>
</evidence>